<evidence type="ECO:0000256" key="1">
    <source>
        <dbReference type="SAM" id="MobiDB-lite"/>
    </source>
</evidence>
<feature type="domain" description="Htaa" evidence="4">
    <location>
        <begin position="297"/>
        <end position="466"/>
    </location>
</feature>
<dbReference type="RefSeq" id="WP_110481562.1">
    <property type="nucleotide sequence ID" value="NZ_CP024988.1"/>
</dbReference>
<dbReference type="STRING" id="1737425.GCA_900049755_02654"/>
<evidence type="ECO:0000259" key="4">
    <source>
        <dbReference type="Pfam" id="PF04213"/>
    </source>
</evidence>
<sequence>MSSPRSLRLASAAALAAAMPLVGVAVVPASVLPAAVADDTSQCRAVSAADMAWGIRQSLRNYLTGPIAAGGWDLDGITYTGATENAEDGAFHFTADPRGSRVEGDAADLPMGGTMHLTGHGGIINVTLSNFELQIRGNRGQLLADGRYLAADPAAVASLVGGPPAFTQQPVATFTFDRTLAQAGAASGSAVLTGASWIHENLNKGLLGSYGEGKNEGDPVVVTVKTSGPGDCGVDRNAVMASSAGQTDTVESPAASASGTAAAAQAGTPAAQALSPVTGAAAGGTPTGTGSCTVADASVGWGLKKSFRSYLTGPIAMGRWDLDQVGFSGSEGGDDGQFRFTADPSAVELSGGDADIPLKGSVHLTGHFGALDITYSNMVVKVRGTTAQFIADYRSNTVSSYTAGAQVTGAKTGTQVPIAQFELTSPISAAGGSVKVSGPGYITEDGNQSLGGNYGEGNNQADPIDITLDTSGAGCATGAGSQGLGGITSAGAASSGGSAASAGVAAAGTPDLSVTPRVSGITSAGSTGSAGTSDTTCQASDGDRNVVETRMGWGIKDSFRSYIKGSIAKGDWTTGGGAVYSDGNFVFSGSEGTLKVSAGSVTSGTLKFGGSVTFTGHEGVLHTVVSDPEIRLNGGTGTLVANVSSNDTSGNPHDYGRISLADLSLSGVSLEGGILDGSASASLSADGSTALAGYYSAGEALDPVSFRAAVSDSCDTTSAASLGDKPADESDGDADKDDKAAKERKQGKVTVNGAEATDGENSDTGLVAFLKDPRSMVPSVIAVIAAAVAGAMAVRLRRTNRRIDEIAAATGTGAVSGGGEPGEDD</sequence>
<feature type="signal peptide" evidence="3">
    <location>
        <begin position="1"/>
        <end position="25"/>
    </location>
</feature>
<feature type="compositionally biased region" description="Basic and acidic residues" evidence="1">
    <location>
        <begin position="736"/>
        <end position="746"/>
    </location>
</feature>
<feature type="chain" id="PRO_5038895061" description="Htaa domain-containing protein" evidence="3">
    <location>
        <begin position="26"/>
        <end position="825"/>
    </location>
</feature>
<accession>A0A2Z3YTI1</accession>
<organism evidence="5 6">
    <name type="scientific">Corynebacterium provencense</name>
    <dbReference type="NCBI Taxonomy" id="1737425"/>
    <lineage>
        <taxon>Bacteria</taxon>
        <taxon>Bacillati</taxon>
        <taxon>Actinomycetota</taxon>
        <taxon>Actinomycetes</taxon>
        <taxon>Mycobacteriales</taxon>
        <taxon>Corynebacteriaceae</taxon>
        <taxon>Corynebacterium</taxon>
    </lineage>
</organism>
<keyword evidence="2" id="KW-1133">Transmembrane helix</keyword>
<evidence type="ECO:0000313" key="6">
    <source>
        <dbReference type="Proteomes" id="UP000247696"/>
    </source>
</evidence>
<proteinExistence type="predicted"/>
<evidence type="ECO:0000313" key="5">
    <source>
        <dbReference type="EMBL" id="AWT26510.1"/>
    </source>
</evidence>
<dbReference type="AlphaFoldDB" id="A0A2Z3YTI1"/>
<feature type="domain" description="Htaa" evidence="4">
    <location>
        <begin position="550"/>
        <end position="706"/>
    </location>
</feature>
<feature type="transmembrane region" description="Helical" evidence="2">
    <location>
        <begin position="776"/>
        <end position="794"/>
    </location>
</feature>
<dbReference type="Proteomes" id="UP000247696">
    <property type="component" value="Chromosome"/>
</dbReference>
<feature type="region of interest" description="Disordered" evidence="1">
    <location>
        <begin position="717"/>
        <end position="762"/>
    </location>
</feature>
<keyword evidence="3" id="KW-0732">Signal</keyword>
<dbReference type="OrthoDB" id="7210788at2"/>
<evidence type="ECO:0000256" key="2">
    <source>
        <dbReference type="SAM" id="Phobius"/>
    </source>
</evidence>
<dbReference type="InterPro" id="IPR007331">
    <property type="entry name" value="Htaa"/>
</dbReference>
<keyword evidence="6" id="KW-1185">Reference proteome</keyword>
<reference evidence="6" key="1">
    <citation type="submission" date="2017-11" db="EMBL/GenBank/DDBJ databases">
        <title>Otitis media/interna in a cat caused by the recently described species Corynebacterium provencense.</title>
        <authorList>
            <person name="Kittl S."/>
            <person name="Brodard I."/>
            <person name="Rychener L."/>
            <person name="Jores J."/>
            <person name="Roosje P."/>
            <person name="Gobeli Brawand S."/>
        </authorList>
    </citation>
    <scope>NUCLEOTIDE SEQUENCE [LARGE SCALE GENOMIC DNA]</scope>
    <source>
        <strain evidence="6">17KM38</strain>
    </source>
</reference>
<dbReference type="EMBL" id="CP024988">
    <property type="protein sequence ID" value="AWT26510.1"/>
    <property type="molecule type" value="Genomic_DNA"/>
</dbReference>
<evidence type="ECO:0000256" key="3">
    <source>
        <dbReference type="SAM" id="SignalP"/>
    </source>
</evidence>
<dbReference type="KEGG" id="cpre:Csp1_17280"/>
<protein>
    <recommendedName>
        <fullName evidence="4">Htaa domain-containing protein</fullName>
    </recommendedName>
</protein>
<feature type="domain" description="Htaa" evidence="4">
    <location>
        <begin position="50"/>
        <end position="220"/>
    </location>
</feature>
<name>A0A2Z3YTI1_9CORY</name>
<gene>
    <name evidence="5" type="ORF">Csp1_17280</name>
</gene>
<dbReference type="Pfam" id="PF04213">
    <property type="entry name" value="HtaA"/>
    <property type="match status" value="3"/>
</dbReference>
<keyword evidence="2" id="KW-0472">Membrane</keyword>
<keyword evidence="2" id="KW-0812">Transmembrane</keyword>